<dbReference type="SMART" id="SM00220">
    <property type="entry name" value="S_TKc"/>
    <property type="match status" value="1"/>
</dbReference>
<dbReference type="InterPro" id="IPR000719">
    <property type="entry name" value="Prot_kinase_dom"/>
</dbReference>
<evidence type="ECO:0000256" key="1">
    <source>
        <dbReference type="ARBA" id="ARBA00022527"/>
    </source>
</evidence>
<keyword evidence="1" id="KW-0723">Serine/threonine-protein kinase</keyword>
<feature type="binding site" evidence="6">
    <location>
        <position position="91"/>
    </location>
    <ligand>
        <name>ATP</name>
        <dbReference type="ChEBI" id="CHEBI:30616"/>
    </ligand>
</feature>
<keyword evidence="9" id="KW-1185">Reference proteome</keyword>
<evidence type="ECO:0000259" key="7">
    <source>
        <dbReference type="PROSITE" id="PS50011"/>
    </source>
</evidence>
<dbReference type="SUPFAM" id="SSF56112">
    <property type="entry name" value="Protein kinase-like (PK-like)"/>
    <property type="match status" value="1"/>
</dbReference>
<protein>
    <recommendedName>
        <fullName evidence="7">Protein kinase domain-containing protein</fullName>
    </recommendedName>
</protein>
<dbReference type="InterPro" id="IPR017441">
    <property type="entry name" value="Protein_kinase_ATP_BS"/>
</dbReference>
<dbReference type="Proteomes" id="UP000054481">
    <property type="component" value="Unassembled WGS sequence"/>
</dbReference>
<evidence type="ECO:0000256" key="6">
    <source>
        <dbReference type="PROSITE-ProRule" id="PRU10141"/>
    </source>
</evidence>
<organism evidence="8 9">
    <name type="scientific">Hirsutella minnesotensis 3608</name>
    <dbReference type="NCBI Taxonomy" id="1043627"/>
    <lineage>
        <taxon>Eukaryota</taxon>
        <taxon>Fungi</taxon>
        <taxon>Dikarya</taxon>
        <taxon>Ascomycota</taxon>
        <taxon>Pezizomycotina</taxon>
        <taxon>Sordariomycetes</taxon>
        <taxon>Hypocreomycetidae</taxon>
        <taxon>Hypocreales</taxon>
        <taxon>Ophiocordycipitaceae</taxon>
        <taxon>Hirsutella</taxon>
    </lineage>
</organism>
<dbReference type="PROSITE" id="PS50011">
    <property type="entry name" value="PROTEIN_KINASE_DOM"/>
    <property type="match status" value="1"/>
</dbReference>
<dbReference type="Gene3D" id="1.10.510.10">
    <property type="entry name" value="Transferase(Phosphotransferase) domain 1"/>
    <property type="match status" value="1"/>
</dbReference>
<dbReference type="GO" id="GO:0005634">
    <property type="term" value="C:nucleus"/>
    <property type="evidence" value="ECO:0007669"/>
    <property type="project" value="TreeGrafter"/>
</dbReference>
<gene>
    <name evidence="8" type="ORF">HIM_10374</name>
</gene>
<evidence type="ECO:0000256" key="3">
    <source>
        <dbReference type="ARBA" id="ARBA00022741"/>
    </source>
</evidence>
<evidence type="ECO:0000256" key="5">
    <source>
        <dbReference type="ARBA" id="ARBA00022840"/>
    </source>
</evidence>
<keyword evidence="2" id="KW-0808">Transferase</keyword>
<keyword evidence="5 6" id="KW-0067">ATP-binding</keyword>
<sequence>MASIIRWARALTRTAPLVPLRFPASGFTIVDKSVLLEEENLEGFSSGQYFPVNIGDVYVSKYQVLGKLGFGTTSTVWLARNLASHSHVALKVYTKDSGCRDEFQTLKAIGSANTSHPGHRGVQTALDLFKLKGPQDDHYCLVLNPMWESWKHLLRRNDSGRFSVDLLKAGLRHLFRALDYLHTEYIKADNILHDIVDKKLLSKFIRAELNSPSDRKVVNGTTVYASRTFDLPRKFGEPVLCDFGSAVKGDVKRNHDAQPAVYRSPEVMIKTGWSYPVDIWNVGVMIWDIFQGRHLFYGQDAIKKTYTTRAHLAEVVAVLGPPPLDFLQRGIRSREFFSEEGKWIASVDVPPQTNLENCVAFLEGDEKAAFLNLVRGMLQWRPEDRKTAKELTQDPWINRP</sequence>
<dbReference type="InterPro" id="IPR051175">
    <property type="entry name" value="CLK_kinases"/>
</dbReference>
<keyword evidence="3 6" id="KW-0547">Nucleotide-binding</keyword>
<dbReference type="EMBL" id="KQ030638">
    <property type="protein sequence ID" value="KJZ70226.1"/>
    <property type="molecule type" value="Genomic_DNA"/>
</dbReference>
<dbReference type="AlphaFoldDB" id="A0A0F7ZG40"/>
<dbReference type="GO" id="GO:0043484">
    <property type="term" value="P:regulation of RNA splicing"/>
    <property type="evidence" value="ECO:0007669"/>
    <property type="project" value="TreeGrafter"/>
</dbReference>
<dbReference type="OrthoDB" id="5979581at2759"/>
<dbReference type="PANTHER" id="PTHR45646">
    <property type="entry name" value="SERINE/THREONINE-PROTEIN KINASE DOA-RELATED"/>
    <property type="match status" value="1"/>
</dbReference>
<reference evidence="8 9" key="1">
    <citation type="journal article" date="2014" name="Genome Biol. Evol.">
        <title>Comparative genomics and transcriptomics analyses reveal divergent lifestyle features of nematode endoparasitic fungus Hirsutella minnesotensis.</title>
        <authorList>
            <person name="Lai Y."/>
            <person name="Liu K."/>
            <person name="Zhang X."/>
            <person name="Zhang X."/>
            <person name="Li K."/>
            <person name="Wang N."/>
            <person name="Shu C."/>
            <person name="Wu Y."/>
            <person name="Wang C."/>
            <person name="Bushley K.E."/>
            <person name="Xiang M."/>
            <person name="Liu X."/>
        </authorList>
    </citation>
    <scope>NUCLEOTIDE SEQUENCE [LARGE SCALE GENOMIC DNA]</scope>
    <source>
        <strain evidence="8 9">3608</strain>
    </source>
</reference>
<proteinExistence type="predicted"/>
<dbReference type="GO" id="GO:0005524">
    <property type="term" value="F:ATP binding"/>
    <property type="evidence" value="ECO:0007669"/>
    <property type="project" value="UniProtKB-UniRule"/>
</dbReference>
<evidence type="ECO:0000313" key="8">
    <source>
        <dbReference type="EMBL" id="KJZ70226.1"/>
    </source>
</evidence>
<dbReference type="GO" id="GO:0004674">
    <property type="term" value="F:protein serine/threonine kinase activity"/>
    <property type="evidence" value="ECO:0007669"/>
    <property type="project" value="UniProtKB-KW"/>
</dbReference>
<dbReference type="PANTHER" id="PTHR45646:SF11">
    <property type="entry name" value="SERINE_THREONINE-PROTEIN KINASE DOA"/>
    <property type="match status" value="1"/>
</dbReference>
<feature type="domain" description="Protein kinase" evidence="7">
    <location>
        <begin position="62"/>
        <end position="397"/>
    </location>
</feature>
<keyword evidence="4" id="KW-0418">Kinase</keyword>
<dbReference type="InterPro" id="IPR011009">
    <property type="entry name" value="Kinase-like_dom_sf"/>
</dbReference>
<accession>A0A0F7ZG40</accession>
<dbReference type="Pfam" id="PF00069">
    <property type="entry name" value="Pkinase"/>
    <property type="match status" value="2"/>
</dbReference>
<name>A0A0F7ZG40_9HYPO</name>
<dbReference type="PROSITE" id="PS00107">
    <property type="entry name" value="PROTEIN_KINASE_ATP"/>
    <property type="match status" value="1"/>
</dbReference>
<evidence type="ECO:0000313" key="9">
    <source>
        <dbReference type="Proteomes" id="UP000054481"/>
    </source>
</evidence>
<evidence type="ECO:0000256" key="4">
    <source>
        <dbReference type="ARBA" id="ARBA00022777"/>
    </source>
</evidence>
<dbReference type="Gene3D" id="3.30.200.20">
    <property type="entry name" value="Phosphorylase Kinase, domain 1"/>
    <property type="match status" value="1"/>
</dbReference>
<evidence type="ECO:0000256" key="2">
    <source>
        <dbReference type="ARBA" id="ARBA00022679"/>
    </source>
</evidence>